<name>A0A9D4CPD9_DREPO</name>
<evidence type="ECO:0000313" key="3">
    <source>
        <dbReference type="Proteomes" id="UP000828390"/>
    </source>
</evidence>
<feature type="region of interest" description="Disordered" evidence="1">
    <location>
        <begin position="22"/>
        <end position="100"/>
    </location>
</feature>
<reference evidence="2" key="2">
    <citation type="submission" date="2020-11" db="EMBL/GenBank/DDBJ databases">
        <authorList>
            <person name="McCartney M.A."/>
            <person name="Auch B."/>
            <person name="Kono T."/>
            <person name="Mallez S."/>
            <person name="Becker A."/>
            <person name="Gohl D.M."/>
            <person name="Silverstein K.A.T."/>
            <person name="Koren S."/>
            <person name="Bechman K.B."/>
            <person name="Herman A."/>
            <person name="Abrahante J.E."/>
            <person name="Garbe J."/>
        </authorList>
    </citation>
    <scope>NUCLEOTIDE SEQUENCE</scope>
    <source>
        <strain evidence="2">Duluth1</strain>
        <tissue evidence="2">Whole animal</tissue>
    </source>
</reference>
<evidence type="ECO:0000313" key="2">
    <source>
        <dbReference type="EMBL" id="KAH3728431.1"/>
    </source>
</evidence>
<feature type="compositionally biased region" description="Acidic residues" evidence="1">
    <location>
        <begin position="66"/>
        <end position="100"/>
    </location>
</feature>
<proteinExistence type="predicted"/>
<dbReference type="EMBL" id="JAIWYP010000012">
    <property type="protein sequence ID" value="KAH3728431.1"/>
    <property type="molecule type" value="Genomic_DNA"/>
</dbReference>
<comment type="caution">
    <text evidence="2">The sequence shown here is derived from an EMBL/GenBank/DDBJ whole genome shotgun (WGS) entry which is preliminary data.</text>
</comment>
<protein>
    <submittedName>
        <fullName evidence="2">Uncharacterized protein</fullName>
    </submittedName>
</protein>
<gene>
    <name evidence="2" type="ORF">DPMN_054387</name>
</gene>
<reference evidence="2" key="1">
    <citation type="journal article" date="2019" name="bioRxiv">
        <title>The Genome of the Zebra Mussel, Dreissena polymorpha: A Resource for Invasive Species Research.</title>
        <authorList>
            <person name="McCartney M.A."/>
            <person name="Auch B."/>
            <person name="Kono T."/>
            <person name="Mallez S."/>
            <person name="Zhang Y."/>
            <person name="Obille A."/>
            <person name="Becker A."/>
            <person name="Abrahante J.E."/>
            <person name="Garbe J."/>
            <person name="Badalamenti J.P."/>
            <person name="Herman A."/>
            <person name="Mangelson H."/>
            <person name="Liachko I."/>
            <person name="Sullivan S."/>
            <person name="Sone E.D."/>
            <person name="Koren S."/>
            <person name="Silverstein K.A.T."/>
            <person name="Beckman K.B."/>
            <person name="Gohl D.M."/>
        </authorList>
    </citation>
    <scope>NUCLEOTIDE SEQUENCE</scope>
    <source>
        <strain evidence="2">Duluth1</strain>
        <tissue evidence="2">Whole animal</tissue>
    </source>
</reference>
<dbReference type="Proteomes" id="UP000828390">
    <property type="component" value="Unassembled WGS sequence"/>
</dbReference>
<evidence type="ECO:0000256" key="1">
    <source>
        <dbReference type="SAM" id="MobiDB-lite"/>
    </source>
</evidence>
<dbReference type="AlphaFoldDB" id="A0A9D4CPD9"/>
<keyword evidence="3" id="KW-1185">Reference proteome</keyword>
<feature type="compositionally biased region" description="Basic residues" evidence="1">
    <location>
        <begin position="48"/>
        <end position="58"/>
    </location>
</feature>
<sequence length="100" mass="11352">MSFLDTNGMIIPTLTSGAWRETGKDEAKSVKNQSASDFREKSLDLHLRRSQKKSKRSNKYQTGSQDDCDDDDGSGGDGDDDYDHDDDDDDHDNYDDDYDF</sequence>
<feature type="compositionally biased region" description="Basic and acidic residues" evidence="1">
    <location>
        <begin position="37"/>
        <end position="47"/>
    </location>
</feature>
<organism evidence="2 3">
    <name type="scientific">Dreissena polymorpha</name>
    <name type="common">Zebra mussel</name>
    <name type="synonym">Mytilus polymorpha</name>
    <dbReference type="NCBI Taxonomy" id="45954"/>
    <lineage>
        <taxon>Eukaryota</taxon>
        <taxon>Metazoa</taxon>
        <taxon>Spiralia</taxon>
        <taxon>Lophotrochozoa</taxon>
        <taxon>Mollusca</taxon>
        <taxon>Bivalvia</taxon>
        <taxon>Autobranchia</taxon>
        <taxon>Heteroconchia</taxon>
        <taxon>Euheterodonta</taxon>
        <taxon>Imparidentia</taxon>
        <taxon>Neoheterodontei</taxon>
        <taxon>Myida</taxon>
        <taxon>Dreissenoidea</taxon>
        <taxon>Dreissenidae</taxon>
        <taxon>Dreissena</taxon>
    </lineage>
</organism>
<accession>A0A9D4CPD9</accession>